<keyword evidence="1" id="KW-0472">Membrane</keyword>
<reference evidence="3" key="1">
    <citation type="submission" date="2021-09" db="EMBL/GenBank/DDBJ databases">
        <authorList>
            <consortium name="AG Swart"/>
            <person name="Singh M."/>
            <person name="Singh A."/>
            <person name="Seah K."/>
            <person name="Emmerich C."/>
        </authorList>
    </citation>
    <scope>NUCLEOTIDE SEQUENCE</scope>
    <source>
        <strain evidence="3">ATCC30299</strain>
    </source>
</reference>
<feature type="transmembrane region" description="Helical" evidence="1">
    <location>
        <begin position="1152"/>
        <end position="1171"/>
    </location>
</feature>
<keyword evidence="1" id="KW-1133">Transmembrane helix</keyword>
<protein>
    <recommendedName>
        <fullName evidence="2">TmcB/TmcC TPR repeats domain-containing protein</fullName>
    </recommendedName>
</protein>
<proteinExistence type="predicted"/>
<evidence type="ECO:0000313" key="4">
    <source>
        <dbReference type="Proteomes" id="UP001162131"/>
    </source>
</evidence>
<sequence>MAEPKAESRKNQDSRQNLWKFKKEKSIKDSIFEFYCRLFNRTRNQEDSVTRQKLIIAIEGTIWCLQVISLLYVPDMPITNWKNNMIIWEVIGHIKIDNTCSALGIIDECFFILLSFTYASFTSVIILVIAIYYSYSLPSQVFTILYYLFYLWSIFFLIPSIEIFSLFFKYNFLSQNKISEYEDGKQLADFEVGSIWKITIIFLLIFGFILYLFYTEFSAEIRHSAIEKNLNAKAHSRIDTHIAIFTYIFPIAFALFAKDHIIYLQILAIFFSMILLKETANLLPYFSIFCNTVIILRLCFIALFSFIFILGRLMDNSLAISLLLIILGPLSSVFIIQFSIKLQTKPNKDIPENLNKINSQYDLEKSIRHELCSNSTAHKDEIIKIFENFFIEKRLNGNKLQAIWAANYCYFTLQDESLAKIKLAKTKYIPDSGLESNYQEYLCHKNILEACASQSSQFSNYFLQFHTIKKADQKLCINLFNFWNEITSTKPDLTKLKKSLSRINNEISELNSNYHQIFTKFPNSRESLALYVSYTKDITYEYEKSNLIEVKLRAIERSQSNPINNSSNFSYFNDNNGVLVISNEPSNFGEILFANPKSSEIFKLPLKNIASDNFFNFIDPYYKERVREKSKQFIQFSSVSEIDLSQGFFLTVRNNLLDCTGKLWATSINSLLVAILVFKPKENSHQFALVSESGEIIRYSRNFAKILRKSDENLIGCKLKKLFFKSENFEWKLDFPYHIKQNFGEYLLILSLYEIYNIKIPYIILINDSEEIFKWQNSNKPAQNDQEKLEVATNKLSVNFAECDTFRTISSYHKENQRDEDLDSKMNLFTDEDAKNSSDQQDAKSQVSVTAIQHKFLNMVHSSARSINILHLAFVFSIITVLAVNIAVLAYAFADIKFISDMNLLVNIGKAGKNFQRIALYAQILLIVPSLQIENGDLLIIASVEKYVQALSELETVYSSIISNSRNWNACSSQSILGEDKMNLWSTEDWTAREKANLIDTISMFIKNGNEFERKLADPSENPWSVYRFLLLNGWGVALDYCNQSLIDIIECQESMMIEFKSQMIILLILGPAVLIACILMILPFYYSIFKIENILWNNIRKNAFNSYSELKQTILERLKEVHAKSENLFSYQNPSMEPYIFKSYWRYSWRILAYLAAVILFCLINTTYLYEECSQYLMDRPEVLKDLIQNQILYTTAAVWGQQMSGETYGLGLWLQFPFATPFSRSTPIINSTIISIENKKLALRNSKFSSILSDNFRRLFYENNNGVCPYFDLGVYAAQELWRFDIYTLAYGNSNPQFWVDFMDNLQHIDEFYTSAIDEIDKYSQSVIDDQMKIITISLISFIMCSFVAYFGFYLLFFRNEKKYMQKINAILKIIPSK</sequence>
<dbReference type="EMBL" id="CAJZBQ010000004">
    <property type="protein sequence ID" value="CAG9311164.1"/>
    <property type="molecule type" value="Genomic_DNA"/>
</dbReference>
<feature type="transmembrane region" description="Helical" evidence="1">
    <location>
        <begin position="288"/>
        <end position="311"/>
    </location>
</feature>
<gene>
    <name evidence="3" type="ORF">BSTOLATCC_MIC3456</name>
</gene>
<keyword evidence="4" id="KW-1185">Reference proteome</keyword>
<evidence type="ECO:0000256" key="1">
    <source>
        <dbReference type="SAM" id="Phobius"/>
    </source>
</evidence>
<feature type="domain" description="TmcB/TmcC TPR repeats" evidence="2">
    <location>
        <begin position="464"/>
        <end position="551"/>
    </location>
</feature>
<dbReference type="PANTHER" id="PTHR31600">
    <property type="entry name" value="TINY MACROCYSTS PROTEIN B-RELATED"/>
    <property type="match status" value="1"/>
</dbReference>
<dbReference type="Pfam" id="PF25474">
    <property type="entry name" value="TPR_TmcB"/>
    <property type="match status" value="1"/>
</dbReference>
<dbReference type="Proteomes" id="UP001162131">
    <property type="component" value="Unassembled WGS sequence"/>
</dbReference>
<feature type="transmembrane region" description="Helical" evidence="1">
    <location>
        <begin position="110"/>
        <end position="133"/>
    </location>
</feature>
<feature type="transmembrane region" description="Helical" evidence="1">
    <location>
        <begin position="238"/>
        <end position="255"/>
    </location>
</feature>
<evidence type="ECO:0000313" key="3">
    <source>
        <dbReference type="EMBL" id="CAG9311164.1"/>
    </source>
</evidence>
<organism evidence="3 4">
    <name type="scientific">Blepharisma stoltei</name>
    <dbReference type="NCBI Taxonomy" id="1481888"/>
    <lineage>
        <taxon>Eukaryota</taxon>
        <taxon>Sar</taxon>
        <taxon>Alveolata</taxon>
        <taxon>Ciliophora</taxon>
        <taxon>Postciliodesmatophora</taxon>
        <taxon>Heterotrichea</taxon>
        <taxon>Heterotrichida</taxon>
        <taxon>Blepharismidae</taxon>
        <taxon>Blepharisma</taxon>
    </lineage>
</organism>
<keyword evidence="1" id="KW-0812">Transmembrane</keyword>
<feature type="transmembrane region" description="Helical" evidence="1">
    <location>
        <begin position="195"/>
        <end position="217"/>
    </location>
</feature>
<feature type="transmembrane region" description="Helical" evidence="1">
    <location>
        <begin position="869"/>
        <end position="894"/>
    </location>
</feature>
<feature type="transmembrane region" description="Helical" evidence="1">
    <location>
        <begin position="317"/>
        <end position="340"/>
    </location>
</feature>
<dbReference type="PANTHER" id="PTHR31600:SF2">
    <property type="entry name" value="GAMETE ENRICHED GENE 10 PROTEIN-RELATED"/>
    <property type="match status" value="1"/>
</dbReference>
<evidence type="ECO:0000259" key="2">
    <source>
        <dbReference type="Pfam" id="PF25474"/>
    </source>
</evidence>
<name>A0AAU9I7S6_9CILI</name>
<feature type="transmembrane region" description="Helical" evidence="1">
    <location>
        <begin position="261"/>
        <end position="276"/>
    </location>
</feature>
<accession>A0AAU9I7S6</accession>
<feature type="transmembrane region" description="Helical" evidence="1">
    <location>
        <begin position="1064"/>
        <end position="1087"/>
    </location>
</feature>
<comment type="caution">
    <text evidence="3">The sequence shown here is derived from an EMBL/GenBank/DDBJ whole genome shotgun (WGS) entry which is preliminary data.</text>
</comment>
<dbReference type="InterPro" id="IPR057352">
    <property type="entry name" value="TPR_TmcB/C"/>
</dbReference>
<feature type="transmembrane region" description="Helical" evidence="1">
    <location>
        <begin position="145"/>
        <end position="168"/>
    </location>
</feature>
<feature type="transmembrane region" description="Helical" evidence="1">
    <location>
        <begin position="1336"/>
        <end position="1359"/>
    </location>
</feature>
<dbReference type="InterPro" id="IPR052994">
    <property type="entry name" value="Tiny_macrocysts_regulators"/>
</dbReference>